<feature type="compositionally biased region" description="Basic residues" evidence="1">
    <location>
        <begin position="1"/>
        <end position="10"/>
    </location>
</feature>
<sequence length="43" mass="4888">MPPLSRRTRIRTLEPQGPEEREHPLSDALPILNRVSAKVCLIP</sequence>
<reference evidence="3" key="1">
    <citation type="submission" date="2016-10" db="EMBL/GenBank/DDBJ databases">
        <authorList>
            <person name="Varghese N."/>
            <person name="Submissions S."/>
        </authorList>
    </citation>
    <scope>NUCLEOTIDE SEQUENCE [LARGE SCALE GENOMIC DNA]</scope>
    <source>
        <strain evidence="3">DSM 217</strain>
    </source>
</reference>
<dbReference type="Proteomes" id="UP000198816">
    <property type="component" value="Unassembled WGS sequence"/>
</dbReference>
<keyword evidence="3" id="KW-1185">Reference proteome</keyword>
<evidence type="ECO:0000313" key="3">
    <source>
        <dbReference type="Proteomes" id="UP000198816"/>
    </source>
</evidence>
<gene>
    <name evidence="2" type="ORF">SAMN05421783_102303</name>
</gene>
<accession>A0A1H2S679</accession>
<name>A0A1H2S679_THIRO</name>
<dbReference type="EMBL" id="FNNZ01000002">
    <property type="protein sequence ID" value="SDW26985.1"/>
    <property type="molecule type" value="Genomic_DNA"/>
</dbReference>
<evidence type="ECO:0000256" key="1">
    <source>
        <dbReference type="SAM" id="MobiDB-lite"/>
    </source>
</evidence>
<dbReference type="STRING" id="1058.SAMN05421783_102303"/>
<protein>
    <submittedName>
        <fullName evidence="2">Uncharacterized protein</fullName>
    </submittedName>
</protein>
<feature type="region of interest" description="Disordered" evidence="1">
    <location>
        <begin position="1"/>
        <end position="25"/>
    </location>
</feature>
<proteinExistence type="predicted"/>
<organism evidence="2 3">
    <name type="scientific">Thiocapsa roseopersicina</name>
    <dbReference type="NCBI Taxonomy" id="1058"/>
    <lineage>
        <taxon>Bacteria</taxon>
        <taxon>Pseudomonadati</taxon>
        <taxon>Pseudomonadota</taxon>
        <taxon>Gammaproteobacteria</taxon>
        <taxon>Chromatiales</taxon>
        <taxon>Chromatiaceae</taxon>
        <taxon>Thiocapsa</taxon>
    </lineage>
</organism>
<dbReference type="AlphaFoldDB" id="A0A1H2S679"/>
<evidence type="ECO:0000313" key="2">
    <source>
        <dbReference type="EMBL" id="SDW26985.1"/>
    </source>
</evidence>